<dbReference type="Pfam" id="PF17921">
    <property type="entry name" value="Integrase_H2C2"/>
    <property type="match status" value="1"/>
</dbReference>
<reference evidence="3" key="2">
    <citation type="submission" date="2025-08" db="UniProtKB">
        <authorList>
            <consortium name="RefSeq"/>
        </authorList>
    </citation>
    <scope>IDENTIFICATION</scope>
    <source>
        <tissue evidence="3">Leaf</tissue>
    </source>
</reference>
<dbReference type="InterPro" id="IPR050951">
    <property type="entry name" value="Retrovirus_Pol_polyprotein"/>
</dbReference>
<evidence type="ECO:0000313" key="2">
    <source>
        <dbReference type="Proteomes" id="UP000694864"/>
    </source>
</evidence>
<sequence>MAAVVFALKIWRSYLYGAKCKNLVIDYDLEILYHPGKANSVADALSQKRAVSTQELDMETLVREISALILCAFSQEPLRLEAADRVSANSTILVHGRICVPKDEVLRQDILREAHASIFSIHTGATKMYHDLKRYYYWVGMKKDVASWGSVMFAS</sequence>
<name>A0ABM1RES1_CAMSA</name>
<evidence type="ECO:0000259" key="1">
    <source>
        <dbReference type="Pfam" id="PF17921"/>
    </source>
</evidence>
<dbReference type="RefSeq" id="XP_019097509.1">
    <property type="nucleotide sequence ID" value="XM_019241964.1"/>
</dbReference>
<keyword evidence="2" id="KW-1185">Reference proteome</keyword>
<evidence type="ECO:0000313" key="3">
    <source>
        <dbReference type="RefSeq" id="XP_019097509.1"/>
    </source>
</evidence>
<dbReference type="PANTHER" id="PTHR37984:SF5">
    <property type="entry name" value="PROTEIN NYNRIN-LIKE"/>
    <property type="match status" value="1"/>
</dbReference>
<accession>A0ABM1RES1</accession>
<dbReference type="Gene3D" id="1.10.340.70">
    <property type="match status" value="1"/>
</dbReference>
<reference evidence="2" key="1">
    <citation type="journal article" date="2014" name="Nat. Commun.">
        <title>The emerging biofuel crop Camelina sativa retains a highly undifferentiated hexaploid genome structure.</title>
        <authorList>
            <person name="Kagale S."/>
            <person name="Koh C."/>
            <person name="Nixon J."/>
            <person name="Bollina V."/>
            <person name="Clarke W.E."/>
            <person name="Tuteja R."/>
            <person name="Spillane C."/>
            <person name="Robinson S.J."/>
            <person name="Links M.G."/>
            <person name="Clarke C."/>
            <person name="Higgins E.E."/>
            <person name="Huebert T."/>
            <person name="Sharpe A.G."/>
            <person name="Parkin I.A."/>
        </authorList>
    </citation>
    <scope>NUCLEOTIDE SEQUENCE [LARGE SCALE GENOMIC DNA]</scope>
    <source>
        <strain evidence="2">cv. DH55</strain>
    </source>
</reference>
<proteinExistence type="predicted"/>
<protein>
    <submittedName>
        <fullName evidence="3">Uncharacterized protein LOC109131261</fullName>
    </submittedName>
</protein>
<gene>
    <name evidence="3" type="primary">LOC109131261</name>
</gene>
<dbReference type="InterPro" id="IPR041588">
    <property type="entry name" value="Integrase_H2C2"/>
</dbReference>
<organism evidence="2 3">
    <name type="scientific">Camelina sativa</name>
    <name type="common">False flax</name>
    <name type="synonym">Myagrum sativum</name>
    <dbReference type="NCBI Taxonomy" id="90675"/>
    <lineage>
        <taxon>Eukaryota</taxon>
        <taxon>Viridiplantae</taxon>
        <taxon>Streptophyta</taxon>
        <taxon>Embryophyta</taxon>
        <taxon>Tracheophyta</taxon>
        <taxon>Spermatophyta</taxon>
        <taxon>Magnoliopsida</taxon>
        <taxon>eudicotyledons</taxon>
        <taxon>Gunneridae</taxon>
        <taxon>Pentapetalae</taxon>
        <taxon>rosids</taxon>
        <taxon>malvids</taxon>
        <taxon>Brassicales</taxon>
        <taxon>Brassicaceae</taxon>
        <taxon>Camelineae</taxon>
        <taxon>Camelina</taxon>
    </lineage>
</organism>
<dbReference type="GeneID" id="109131261"/>
<dbReference type="PANTHER" id="PTHR37984">
    <property type="entry name" value="PROTEIN CBG26694"/>
    <property type="match status" value="1"/>
</dbReference>
<feature type="domain" description="Integrase zinc-binding" evidence="1">
    <location>
        <begin position="104"/>
        <end position="148"/>
    </location>
</feature>
<dbReference type="Proteomes" id="UP000694864">
    <property type="component" value="Chromosome 20"/>
</dbReference>